<evidence type="ECO:0000313" key="7">
    <source>
        <dbReference type="EMBL" id="KAD4385985.1"/>
    </source>
</evidence>
<dbReference type="InterPro" id="IPR057743">
    <property type="entry name" value="Zfn_VAL1-3_N"/>
</dbReference>
<accession>A0A5N6N6R5</accession>
<reference evidence="7 8" key="1">
    <citation type="submission" date="2019-05" db="EMBL/GenBank/DDBJ databases">
        <title>Mikania micrantha, genome provides insights into the molecular mechanism of rapid growth.</title>
        <authorList>
            <person name="Liu B."/>
        </authorList>
    </citation>
    <scope>NUCLEOTIDE SEQUENCE [LARGE SCALE GENOMIC DNA]</scope>
    <source>
        <strain evidence="7">NLD-2019</strain>
        <tissue evidence="7">Leaf</tissue>
    </source>
</reference>
<evidence type="ECO:0000313" key="8">
    <source>
        <dbReference type="Proteomes" id="UP000326396"/>
    </source>
</evidence>
<protein>
    <recommendedName>
        <fullName evidence="6">TF-B3 domain-containing protein</fullName>
    </recommendedName>
</protein>
<dbReference type="Proteomes" id="UP000326396">
    <property type="component" value="Linkage Group LG3"/>
</dbReference>
<evidence type="ECO:0000256" key="4">
    <source>
        <dbReference type="ARBA" id="ARBA00023163"/>
    </source>
</evidence>
<gene>
    <name evidence="7" type="ORF">E3N88_26154</name>
</gene>
<sequence length="335" mass="38180">MASSSSLESSCFQCHDSTSSCFRNGWRLRNGERANLCYRCACVYEDGRFCETFHSSDDGWRDCESCGKLVHCGCVVSFNQYFLLDLGGVICMECSKKNLILARNRRYAREFLTDPVDVPDFAKKVQNEPHCWPGGIGSEIQCIPRTTKFVLNPLFEKLLTASDADIRLGRIVIPKKYAETFFPEVSLPKGLMMNILDIENKEWTFNFRYWPNCGSKTYVLEGLREFLAIKKLQAGDTVTFYRVEPGGSMAIGTQKTSVMKPSHQIVRTESRYKSAPDPSDEELISDECSIEELNRRSFSLFQMSSEPFPFPIADECSIEMHPPDAMKLLDVLFRK</sequence>
<dbReference type="Pfam" id="PF02362">
    <property type="entry name" value="B3"/>
    <property type="match status" value="1"/>
</dbReference>
<dbReference type="EMBL" id="SZYD01000013">
    <property type="protein sequence ID" value="KAD4385985.1"/>
    <property type="molecule type" value="Genomic_DNA"/>
</dbReference>
<organism evidence="7 8">
    <name type="scientific">Mikania micrantha</name>
    <name type="common">bitter vine</name>
    <dbReference type="NCBI Taxonomy" id="192012"/>
    <lineage>
        <taxon>Eukaryota</taxon>
        <taxon>Viridiplantae</taxon>
        <taxon>Streptophyta</taxon>
        <taxon>Embryophyta</taxon>
        <taxon>Tracheophyta</taxon>
        <taxon>Spermatophyta</taxon>
        <taxon>Magnoliopsida</taxon>
        <taxon>eudicotyledons</taxon>
        <taxon>Gunneridae</taxon>
        <taxon>Pentapetalae</taxon>
        <taxon>asterids</taxon>
        <taxon>campanulids</taxon>
        <taxon>Asterales</taxon>
        <taxon>Asteraceae</taxon>
        <taxon>Asteroideae</taxon>
        <taxon>Heliantheae alliance</taxon>
        <taxon>Eupatorieae</taxon>
        <taxon>Mikania</taxon>
    </lineage>
</organism>
<dbReference type="Gene3D" id="2.40.330.10">
    <property type="entry name" value="DNA-binding pseudobarrel domain"/>
    <property type="match status" value="1"/>
</dbReference>
<dbReference type="CDD" id="cd10017">
    <property type="entry name" value="B3_DNA"/>
    <property type="match status" value="1"/>
</dbReference>
<dbReference type="PANTHER" id="PTHR46245:SF19">
    <property type="entry name" value="TF-B3 DOMAIN-CONTAINING PROTEIN"/>
    <property type="match status" value="1"/>
</dbReference>
<comment type="caution">
    <text evidence="7">The sequence shown here is derived from an EMBL/GenBank/DDBJ whole genome shotgun (WGS) entry which is preliminary data.</text>
</comment>
<dbReference type="Pfam" id="PF25813">
    <property type="entry name" value="zf_VAL1_N"/>
    <property type="match status" value="1"/>
</dbReference>
<dbReference type="SMART" id="SM01019">
    <property type="entry name" value="B3"/>
    <property type="match status" value="1"/>
</dbReference>
<dbReference type="InterPro" id="IPR015300">
    <property type="entry name" value="DNA-bd_pseudobarrel_sf"/>
</dbReference>
<dbReference type="GO" id="GO:0003677">
    <property type="term" value="F:DNA binding"/>
    <property type="evidence" value="ECO:0007669"/>
    <property type="project" value="UniProtKB-KW"/>
</dbReference>
<keyword evidence="2" id="KW-0805">Transcription regulation</keyword>
<dbReference type="PANTHER" id="PTHR46245">
    <property type="entry name" value="B3 DOMAIN-CONTAINING PROTEIN OS07G0563300"/>
    <property type="match status" value="1"/>
</dbReference>
<evidence type="ECO:0000256" key="1">
    <source>
        <dbReference type="ARBA" id="ARBA00004123"/>
    </source>
</evidence>
<dbReference type="AlphaFoldDB" id="A0A5N6N6R5"/>
<evidence type="ECO:0000256" key="5">
    <source>
        <dbReference type="ARBA" id="ARBA00023242"/>
    </source>
</evidence>
<evidence type="ECO:0000259" key="6">
    <source>
        <dbReference type="PROSITE" id="PS50863"/>
    </source>
</evidence>
<keyword evidence="5" id="KW-0539">Nucleus</keyword>
<proteinExistence type="predicted"/>
<dbReference type="InterPro" id="IPR003340">
    <property type="entry name" value="B3_DNA-bd"/>
</dbReference>
<evidence type="ECO:0000256" key="2">
    <source>
        <dbReference type="ARBA" id="ARBA00023015"/>
    </source>
</evidence>
<evidence type="ECO:0000256" key="3">
    <source>
        <dbReference type="ARBA" id="ARBA00023125"/>
    </source>
</evidence>
<comment type="subcellular location">
    <subcellularLocation>
        <location evidence="1">Nucleus</location>
    </subcellularLocation>
</comment>
<keyword evidence="8" id="KW-1185">Reference proteome</keyword>
<keyword evidence="4" id="KW-0804">Transcription</keyword>
<name>A0A5N6N6R5_9ASTR</name>
<dbReference type="SUPFAM" id="SSF101936">
    <property type="entry name" value="DNA-binding pseudobarrel domain"/>
    <property type="match status" value="1"/>
</dbReference>
<feature type="domain" description="TF-B3" evidence="6">
    <location>
        <begin position="156"/>
        <end position="257"/>
    </location>
</feature>
<keyword evidence="3" id="KW-0238">DNA-binding</keyword>
<dbReference type="PROSITE" id="PS50863">
    <property type="entry name" value="B3"/>
    <property type="match status" value="1"/>
</dbReference>
<dbReference type="GO" id="GO:0005634">
    <property type="term" value="C:nucleus"/>
    <property type="evidence" value="ECO:0007669"/>
    <property type="project" value="UniProtKB-SubCell"/>
</dbReference>
<dbReference type="OrthoDB" id="757982at2759"/>